<dbReference type="Pfam" id="PF00082">
    <property type="entry name" value="Peptidase_S8"/>
    <property type="match status" value="1"/>
</dbReference>
<feature type="domain" description="Peptidase S53" evidence="9">
    <location>
        <begin position="175"/>
        <end position="609"/>
    </location>
</feature>
<feature type="active site" description="Charge relay system" evidence="8">
    <location>
        <position position="520"/>
    </location>
</feature>
<feature type="active site" description="Charge relay system" evidence="8">
    <location>
        <position position="265"/>
    </location>
</feature>
<evidence type="ECO:0000256" key="8">
    <source>
        <dbReference type="PROSITE-ProRule" id="PRU01032"/>
    </source>
</evidence>
<keyword evidence="7" id="KW-0865">Zymogen</keyword>
<evidence type="ECO:0000313" key="10">
    <source>
        <dbReference type="EMBL" id="GGF27599.1"/>
    </source>
</evidence>
<dbReference type="AlphaFoldDB" id="A0A8J2YVC0"/>
<dbReference type="CDD" id="cd11377">
    <property type="entry name" value="Pro-peptidase_S53"/>
    <property type="match status" value="1"/>
</dbReference>
<accession>A0A8J2YVC0</accession>
<dbReference type="RefSeq" id="WP_189048425.1">
    <property type="nucleotide sequence ID" value="NZ_BMJQ01000009.1"/>
</dbReference>
<evidence type="ECO:0000256" key="5">
    <source>
        <dbReference type="ARBA" id="ARBA00022825"/>
    </source>
</evidence>
<evidence type="ECO:0000256" key="7">
    <source>
        <dbReference type="ARBA" id="ARBA00023145"/>
    </source>
</evidence>
<dbReference type="PROSITE" id="PS51695">
    <property type="entry name" value="SEDOLISIN"/>
    <property type="match status" value="1"/>
</dbReference>
<comment type="cofactor">
    <cofactor evidence="1">
        <name>Ca(2+)</name>
        <dbReference type="ChEBI" id="CHEBI:29108"/>
    </cofactor>
</comment>
<name>A0A8J2YVC0_9PROT</name>
<evidence type="ECO:0000256" key="2">
    <source>
        <dbReference type="ARBA" id="ARBA00022670"/>
    </source>
</evidence>
<dbReference type="Pfam" id="PF09286">
    <property type="entry name" value="Pro-kuma_activ"/>
    <property type="match status" value="1"/>
</dbReference>
<keyword evidence="2 8" id="KW-0645">Protease</keyword>
<dbReference type="SMART" id="SM00944">
    <property type="entry name" value="Pro-kuma_activ"/>
    <property type="match status" value="1"/>
</dbReference>
<dbReference type="InterPro" id="IPR015366">
    <property type="entry name" value="S53_propep"/>
</dbReference>
<evidence type="ECO:0000259" key="9">
    <source>
        <dbReference type="PROSITE" id="PS51695"/>
    </source>
</evidence>
<sequence length="620" mass="64903">MLGLASAMPAQAAVTEQVQASQQVGFELFLPLRNVAQLDQLLEAQQTSGTAEYQQWLTPQQFHERFGPTDAQVARVTASLAAAGLTVTATHTRSLHIEGSAATVQKLFGTRLVYKANGVGGKRLAAEGGVVLPAALAQEGAVVAHFSPSVHLRSHARSIALGAKDLETPANRYAASGPYWYNDLKQAYDYPSFQAKAPLTGKQLNGQGVNVGIVMASDVLDSDIKAVFDHEHWTTTTGTPDPVLAGRVAINGGAPFSTSNGASFEASLDVQQVLGGATGSSVTLFNTPDLSDEQILDAYLTIVEANKMDVVSSSFGGCELFYTAAYNNGVDQIGVLDVYDELFKQGNAQGITFVASSGDSGGLGCPDVNYLSGLPSKFVAGVEQPASSPHVTAVGGTNLITTAPPSPQTNPPTLTSKYVAENAFGDPELPYDPYGLGSNVSGGYWGAGGGISVHFARPLYQSLVRGFEEVRSRMRTVPDLGMQVGGCPAGIVASTCGADGTRSAVVISFGGSFDGVIGTSVAAPEFAGVVALGVQRFGHRLGNLNTYIYNTAFVQHYLGKSSAPFRFYHQNIPGFDGLYNADPTKQAYNFMTGNGTPDVRNFLALPNVAPAGDPQTISNP</sequence>
<dbReference type="GO" id="GO:0006508">
    <property type="term" value="P:proteolysis"/>
    <property type="evidence" value="ECO:0007669"/>
    <property type="project" value="UniProtKB-KW"/>
</dbReference>
<keyword evidence="4 8" id="KW-0378">Hydrolase</keyword>
<dbReference type="SUPFAM" id="SSF54897">
    <property type="entry name" value="Protease propeptides/inhibitors"/>
    <property type="match status" value="1"/>
</dbReference>
<evidence type="ECO:0000256" key="6">
    <source>
        <dbReference type="ARBA" id="ARBA00022837"/>
    </source>
</evidence>
<dbReference type="InterPro" id="IPR023828">
    <property type="entry name" value="Peptidase_S8_Ser-AS"/>
</dbReference>
<dbReference type="GO" id="GO:0008240">
    <property type="term" value="F:tripeptidyl-peptidase activity"/>
    <property type="evidence" value="ECO:0007669"/>
    <property type="project" value="TreeGrafter"/>
</dbReference>
<dbReference type="SUPFAM" id="SSF52743">
    <property type="entry name" value="Subtilisin-like"/>
    <property type="match status" value="1"/>
</dbReference>
<feature type="active site" description="Charge relay system" evidence="8">
    <location>
        <position position="269"/>
    </location>
</feature>
<reference evidence="10" key="2">
    <citation type="submission" date="2020-09" db="EMBL/GenBank/DDBJ databases">
        <authorList>
            <person name="Sun Q."/>
            <person name="Zhou Y."/>
        </authorList>
    </citation>
    <scope>NUCLEOTIDE SEQUENCE</scope>
    <source>
        <strain evidence="10">CGMCC 1.15725</strain>
    </source>
</reference>
<evidence type="ECO:0000256" key="4">
    <source>
        <dbReference type="ARBA" id="ARBA00022801"/>
    </source>
</evidence>
<dbReference type="Gene3D" id="3.40.50.200">
    <property type="entry name" value="Peptidase S8/S53 domain"/>
    <property type="match status" value="1"/>
</dbReference>
<dbReference type="GO" id="GO:0046872">
    <property type="term" value="F:metal ion binding"/>
    <property type="evidence" value="ECO:0007669"/>
    <property type="project" value="UniProtKB-KW"/>
</dbReference>
<dbReference type="PROSITE" id="PS00138">
    <property type="entry name" value="SUBTILASE_SER"/>
    <property type="match status" value="1"/>
</dbReference>
<dbReference type="PANTHER" id="PTHR14218">
    <property type="entry name" value="PROTEASE S8 TRIPEPTIDYL PEPTIDASE I CLN2"/>
    <property type="match status" value="1"/>
</dbReference>
<dbReference type="Proteomes" id="UP000646365">
    <property type="component" value="Unassembled WGS sequence"/>
</dbReference>
<dbReference type="InterPro" id="IPR050819">
    <property type="entry name" value="Tripeptidyl-peptidase_I"/>
</dbReference>
<dbReference type="InterPro" id="IPR000209">
    <property type="entry name" value="Peptidase_S8/S53_dom"/>
</dbReference>
<dbReference type="InterPro" id="IPR030400">
    <property type="entry name" value="Sedolisin_dom"/>
</dbReference>
<evidence type="ECO:0000256" key="1">
    <source>
        <dbReference type="ARBA" id="ARBA00001913"/>
    </source>
</evidence>
<gene>
    <name evidence="10" type="ORF">GCM10011611_37030</name>
</gene>
<reference evidence="10" key="1">
    <citation type="journal article" date="2014" name="Int. J. Syst. Evol. Microbiol.">
        <title>Complete genome sequence of Corynebacterium casei LMG S-19264T (=DSM 44701T), isolated from a smear-ripened cheese.</title>
        <authorList>
            <consortium name="US DOE Joint Genome Institute (JGI-PGF)"/>
            <person name="Walter F."/>
            <person name="Albersmeier A."/>
            <person name="Kalinowski J."/>
            <person name="Ruckert C."/>
        </authorList>
    </citation>
    <scope>NUCLEOTIDE SEQUENCE</scope>
    <source>
        <strain evidence="10">CGMCC 1.15725</strain>
    </source>
</reference>
<dbReference type="GO" id="GO:0004252">
    <property type="term" value="F:serine-type endopeptidase activity"/>
    <property type="evidence" value="ECO:0007669"/>
    <property type="project" value="UniProtKB-UniRule"/>
</dbReference>
<keyword evidence="6" id="KW-0106">Calcium</keyword>
<dbReference type="InterPro" id="IPR036852">
    <property type="entry name" value="Peptidase_S8/S53_dom_sf"/>
</dbReference>
<organism evidence="10 11">
    <name type="scientific">Aliidongia dinghuensis</name>
    <dbReference type="NCBI Taxonomy" id="1867774"/>
    <lineage>
        <taxon>Bacteria</taxon>
        <taxon>Pseudomonadati</taxon>
        <taxon>Pseudomonadota</taxon>
        <taxon>Alphaproteobacteria</taxon>
        <taxon>Rhodospirillales</taxon>
        <taxon>Dongiaceae</taxon>
        <taxon>Aliidongia</taxon>
    </lineage>
</organism>
<proteinExistence type="predicted"/>
<comment type="caution">
    <text evidence="8">Lacks conserved residue(s) required for the propagation of feature annotation.</text>
</comment>
<comment type="caution">
    <text evidence="10">The sequence shown here is derived from an EMBL/GenBank/DDBJ whole genome shotgun (WGS) entry which is preliminary data.</text>
</comment>
<keyword evidence="3" id="KW-0479">Metal-binding</keyword>
<dbReference type="PANTHER" id="PTHR14218:SF15">
    <property type="entry name" value="TRIPEPTIDYL-PEPTIDASE 1"/>
    <property type="match status" value="1"/>
</dbReference>
<keyword evidence="5 8" id="KW-0720">Serine protease</keyword>
<evidence type="ECO:0000313" key="11">
    <source>
        <dbReference type="Proteomes" id="UP000646365"/>
    </source>
</evidence>
<protein>
    <submittedName>
        <fullName evidence="10">Serine protease</fullName>
    </submittedName>
</protein>
<dbReference type="EMBL" id="BMJQ01000009">
    <property type="protein sequence ID" value="GGF27599.1"/>
    <property type="molecule type" value="Genomic_DNA"/>
</dbReference>
<evidence type="ECO:0000256" key="3">
    <source>
        <dbReference type="ARBA" id="ARBA00022723"/>
    </source>
</evidence>
<keyword evidence="11" id="KW-1185">Reference proteome</keyword>